<evidence type="ECO:0000256" key="2">
    <source>
        <dbReference type="ARBA" id="ARBA00023125"/>
    </source>
</evidence>
<dbReference type="OMA" id="KWARNSR"/>
<reference evidence="6 8" key="1">
    <citation type="journal article" date="2017" name="Elife">
        <title>Extensive horizontal gene transfer in cheese-associated bacteria.</title>
        <authorList>
            <person name="Bonham K.S."/>
            <person name="Wolfe B.E."/>
            <person name="Dutton R.J."/>
        </authorList>
    </citation>
    <scope>NUCLEOTIDE SEQUENCE [LARGE SCALE GENOMIC DNA]</scope>
    <source>
        <strain evidence="6 8">JB182</strain>
    </source>
</reference>
<dbReference type="InterPro" id="IPR036388">
    <property type="entry name" value="WH-like_DNA-bd_sf"/>
</dbReference>
<dbReference type="InterPro" id="IPR050679">
    <property type="entry name" value="Bact_HTH_transcr_reg"/>
</dbReference>
<dbReference type="PANTHER" id="PTHR44846:SF1">
    <property type="entry name" value="MANNOSYL-D-GLYCERATE TRANSPORT_METABOLISM SYSTEM REPRESSOR MNGR-RELATED"/>
    <property type="match status" value="1"/>
</dbReference>
<dbReference type="Proteomes" id="UP000297638">
    <property type="component" value="Unassembled WGS sequence"/>
</dbReference>
<dbReference type="Gene3D" id="3.40.1410.10">
    <property type="entry name" value="Chorismate lyase-like"/>
    <property type="match status" value="1"/>
</dbReference>
<evidence type="ECO:0000313" key="8">
    <source>
        <dbReference type="Proteomes" id="UP000235739"/>
    </source>
</evidence>
<evidence type="ECO:0000313" key="7">
    <source>
        <dbReference type="EMBL" id="TFH57177.1"/>
    </source>
</evidence>
<dbReference type="GO" id="GO:0003700">
    <property type="term" value="F:DNA-binding transcription factor activity"/>
    <property type="evidence" value="ECO:0007669"/>
    <property type="project" value="InterPro"/>
</dbReference>
<dbReference type="InterPro" id="IPR036390">
    <property type="entry name" value="WH_DNA-bd_sf"/>
</dbReference>
<dbReference type="GO" id="GO:0003677">
    <property type="term" value="F:DNA binding"/>
    <property type="evidence" value="ECO:0007669"/>
    <property type="project" value="UniProtKB-KW"/>
</dbReference>
<dbReference type="EMBL" id="SPDS01000001">
    <property type="protein sequence ID" value="TFH57177.1"/>
    <property type="molecule type" value="Genomic_DNA"/>
</dbReference>
<dbReference type="PROSITE" id="PS50949">
    <property type="entry name" value="HTH_GNTR"/>
    <property type="match status" value="1"/>
</dbReference>
<dbReference type="InterPro" id="IPR000524">
    <property type="entry name" value="Tscrpt_reg_HTH_GntR"/>
</dbReference>
<dbReference type="PANTHER" id="PTHR44846">
    <property type="entry name" value="MANNOSYL-D-GLYCERATE TRANSPORT/METABOLISM SYSTEM REPRESSOR MNGR-RELATED"/>
    <property type="match status" value="1"/>
</dbReference>
<keyword evidence="3" id="KW-0804">Transcription</keyword>
<dbReference type="SMART" id="SM00345">
    <property type="entry name" value="HTH_GNTR"/>
    <property type="match status" value="1"/>
</dbReference>
<evidence type="ECO:0000259" key="5">
    <source>
        <dbReference type="PROSITE" id="PS50949"/>
    </source>
</evidence>
<evidence type="ECO:0000313" key="6">
    <source>
        <dbReference type="EMBL" id="PMQ20924.1"/>
    </source>
</evidence>
<name>A0A2N7S476_9MICC</name>
<dbReference type="CDD" id="cd07377">
    <property type="entry name" value="WHTH_GntR"/>
    <property type="match status" value="1"/>
</dbReference>
<dbReference type="Pfam" id="PF00392">
    <property type="entry name" value="GntR"/>
    <property type="match status" value="1"/>
</dbReference>
<keyword evidence="1" id="KW-0805">Transcription regulation</keyword>
<comment type="caution">
    <text evidence="6">The sequence shown here is derived from an EMBL/GenBank/DDBJ whole genome shotgun (WGS) entry which is preliminary data.</text>
</comment>
<dbReference type="GeneID" id="303185260"/>
<feature type="region of interest" description="Disordered" evidence="4">
    <location>
        <begin position="1"/>
        <end position="20"/>
    </location>
</feature>
<keyword evidence="2" id="KW-0238">DNA-binding</keyword>
<evidence type="ECO:0000313" key="9">
    <source>
        <dbReference type="Proteomes" id="UP000297638"/>
    </source>
</evidence>
<dbReference type="GO" id="GO:0045892">
    <property type="term" value="P:negative regulation of DNA-templated transcription"/>
    <property type="evidence" value="ECO:0007669"/>
    <property type="project" value="TreeGrafter"/>
</dbReference>
<dbReference type="SMART" id="SM00866">
    <property type="entry name" value="UTRA"/>
    <property type="match status" value="1"/>
</dbReference>
<dbReference type="EMBL" id="PNQX01000001">
    <property type="protein sequence ID" value="PMQ20924.1"/>
    <property type="molecule type" value="Genomic_DNA"/>
</dbReference>
<dbReference type="AlphaFoldDB" id="A0A2N7S476"/>
<accession>A0A2N7S476</accession>
<gene>
    <name evidence="6" type="ORF">CIK84_04890</name>
    <name evidence="7" type="ORF">EXY26_09330</name>
</gene>
<proteinExistence type="predicted"/>
<evidence type="ECO:0000256" key="3">
    <source>
        <dbReference type="ARBA" id="ARBA00023163"/>
    </source>
</evidence>
<dbReference type="RefSeq" id="WP_013349012.1">
    <property type="nucleotide sequence ID" value="NZ_JABUYH010000001.1"/>
</dbReference>
<sequence length="260" mass="29450">MRHAPQPDVQAHLDPTSKQSKYRQIREILKTHAREACKPGYKLPPERVLAEHFSVARKTIRQAIDALVDEQVLKRVVGIGTFVVPEKLDLRVRLHSYSEDMMRRGMVPDAHVLEFAEIKAGASLASQLMLDEGTPVVQFKRLLLADGTPMSLDENYMPADLVPGFVDGEPPSKLYQALHERYGILLEWGEDQVESTAASKKQAVLLGVEPGFPLLQITRYAYIGDRLADYSVSLYRSDRYKLFVPLQRVGTRTPRYTDTF</sequence>
<dbReference type="SUPFAM" id="SSF46785">
    <property type="entry name" value="Winged helix' DNA-binding domain"/>
    <property type="match status" value="1"/>
</dbReference>
<reference evidence="7 9" key="2">
    <citation type="submission" date="2019-03" db="EMBL/GenBank/DDBJ databases">
        <title>Glutamicibacter sp. LJH19 genome.</title>
        <authorList>
            <person name="Sinai Borker S."/>
            <person name="Kumar R."/>
        </authorList>
    </citation>
    <scope>NUCLEOTIDE SEQUENCE [LARGE SCALE GENOMIC DNA]</scope>
    <source>
        <strain evidence="7 9">LJH19</strain>
    </source>
</reference>
<dbReference type="InterPro" id="IPR011663">
    <property type="entry name" value="UTRA"/>
</dbReference>
<dbReference type="Pfam" id="PF07702">
    <property type="entry name" value="UTRA"/>
    <property type="match status" value="1"/>
</dbReference>
<dbReference type="Proteomes" id="UP000235739">
    <property type="component" value="Unassembled WGS sequence"/>
</dbReference>
<dbReference type="SUPFAM" id="SSF64288">
    <property type="entry name" value="Chorismate lyase-like"/>
    <property type="match status" value="1"/>
</dbReference>
<evidence type="ECO:0000256" key="1">
    <source>
        <dbReference type="ARBA" id="ARBA00023015"/>
    </source>
</evidence>
<feature type="domain" description="HTH gntR-type" evidence="5">
    <location>
        <begin position="19"/>
        <end position="86"/>
    </location>
</feature>
<dbReference type="PRINTS" id="PR00035">
    <property type="entry name" value="HTHGNTR"/>
</dbReference>
<protein>
    <submittedName>
        <fullName evidence="6">GntR family transcriptional regulator</fullName>
    </submittedName>
</protein>
<organism evidence="6 8">
    <name type="scientific">Glutamicibacter arilaitensis</name>
    <dbReference type="NCBI Taxonomy" id="256701"/>
    <lineage>
        <taxon>Bacteria</taxon>
        <taxon>Bacillati</taxon>
        <taxon>Actinomycetota</taxon>
        <taxon>Actinomycetes</taxon>
        <taxon>Micrococcales</taxon>
        <taxon>Micrococcaceae</taxon>
        <taxon>Glutamicibacter</taxon>
    </lineage>
</organism>
<dbReference type="Gene3D" id="1.10.10.10">
    <property type="entry name" value="Winged helix-like DNA-binding domain superfamily/Winged helix DNA-binding domain"/>
    <property type="match status" value="1"/>
</dbReference>
<dbReference type="InterPro" id="IPR028978">
    <property type="entry name" value="Chorismate_lyase_/UTRA_dom_sf"/>
</dbReference>
<evidence type="ECO:0000256" key="4">
    <source>
        <dbReference type="SAM" id="MobiDB-lite"/>
    </source>
</evidence>